<comment type="caution">
    <text evidence="11">The sequence shown here is derived from an EMBL/GenBank/DDBJ whole genome shotgun (WGS) entry which is preliminary data.</text>
</comment>
<accession>A0AA38GDD0</accession>
<evidence type="ECO:0000313" key="12">
    <source>
        <dbReference type="Proteomes" id="UP000824469"/>
    </source>
</evidence>
<keyword evidence="4 9" id="KW-0732">Signal</keyword>
<keyword evidence="2" id="KW-0433">Leucine-rich repeat</keyword>
<evidence type="ECO:0000256" key="4">
    <source>
        <dbReference type="ARBA" id="ARBA00022729"/>
    </source>
</evidence>
<feature type="chain" id="PRO_5041404493" description="Leucine-rich repeat-containing N-terminal plant-type domain-containing protein" evidence="9">
    <location>
        <begin position="26"/>
        <end position="119"/>
    </location>
</feature>
<evidence type="ECO:0000256" key="2">
    <source>
        <dbReference type="ARBA" id="ARBA00022614"/>
    </source>
</evidence>
<dbReference type="AlphaFoldDB" id="A0AA38GDD0"/>
<name>A0AA38GDD0_TAXCH</name>
<dbReference type="InterPro" id="IPR046956">
    <property type="entry name" value="RLP23-like"/>
</dbReference>
<feature type="non-terminal residue" evidence="11">
    <location>
        <position position="1"/>
    </location>
</feature>
<gene>
    <name evidence="11" type="ORF">KI387_021652</name>
</gene>
<evidence type="ECO:0000256" key="3">
    <source>
        <dbReference type="ARBA" id="ARBA00022692"/>
    </source>
</evidence>
<dbReference type="Proteomes" id="UP000824469">
    <property type="component" value="Unassembled WGS sequence"/>
</dbReference>
<dbReference type="EMBL" id="JAHRHJ020000004">
    <property type="protein sequence ID" value="KAH9319883.1"/>
    <property type="molecule type" value="Genomic_DNA"/>
</dbReference>
<evidence type="ECO:0000256" key="7">
    <source>
        <dbReference type="ARBA" id="ARBA00023136"/>
    </source>
</evidence>
<keyword evidence="7" id="KW-0472">Membrane</keyword>
<dbReference type="InterPro" id="IPR013210">
    <property type="entry name" value="LRR_N_plant-typ"/>
</dbReference>
<evidence type="ECO:0000256" key="1">
    <source>
        <dbReference type="ARBA" id="ARBA00004479"/>
    </source>
</evidence>
<reference evidence="11 12" key="1">
    <citation type="journal article" date="2021" name="Nat. Plants">
        <title>The Taxus genome provides insights into paclitaxel biosynthesis.</title>
        <authorList>
            <person name="Xiong X."/>
            <person name="Gou J."/>
            <person name="Liao Q."/>
            <person name="Li Y."/>
            <person name="Zhou Q."/>
            <person name="Bi G."/>
            <person name="Li C."/>
            <person name="Du R."/>
            <person name="Wang X."/>
            <person name="Sun T."/>
            <person name="Guo L."/>
            <person name="Liang H."/>
            <person name="Lu P."/>
            <person name="Wu Y."/>
            <person name="Zhang Z."/>
            <person name="Ro D.K."/>
            <person name="Shang Y."/>
            <person name="Huang S."/>
            <person name="Yan J."/>
        </authorList>
    </citation>
    <scope>NUCLEOTIDE SEQUENCE [LARGE SCALE GENOMIC DNA]</scope>
    <source>
        <strain evidence="11">Ta-2019</strain>
    </source>
</reference>
<dbReference type="InterPro" id="IPR032675">
    <property type="entry name" value="LRR_dom_sf"/>
</dbReference>
<dbReference type="Pfam" id="PF08263">
    <property type="entry name" value="LRRNT_2"/>
    <property type="match status" value="1"/>
</dbReference>
<dbReference type="GO" id="GO:0016020">
    <property type="term" value="C:membrane"/>
    <property type="evidence" value="ECO:0007669"/>
    <property type="project" value="UniProtKB-SubCell"/>
</dbReference>
<evidence type="ECO:0000256" key="6">
    <source>
        <dbReference type="ARBA" id="ARBA00022989"/>
    </source>
</evidence>
<proteinExistence type="predicted"/>
<keyword evidence="3" id="KW-0812">Transmembrane</keyword>
<comment type="subcellular location">
    <subcellularLocation>
        <location evidence="1">Membrane</location>
        <topology evidence="1">Single-pass type I membrane protein</topology>
    </subcellularLocation>
</comment>
<dbReference type="PANTHER" id="PTHR48063">
    <property type="entry name" value="LRR RECEPTOR-LIKE KINASE"/>
    <property type="match status" value="1"/>
</dbReference>
<feature type="domain" description="Leucine-rich repeat-containing N-terminal plant-type" evidence="10">
    <location>
        <begin position="31"/>
        <end position="72"/>
    </location>
</feature>
<evidence type="ECO:0000256" key="9">
    <source>
        <dbReference type="SAM" id="SignalP"/>
    </source>
</evidence>
<organism evidence="11 12">
    <name type="scientific">Taxus chinensis</name>
    <name type="common">Chinese yew</name>
    <name type="synonym">Taxus wallichiana var. chinensis</name>
    <dbReference type="NCBI Taxonomy" id="29808"/>
    <lineage>
        <taxon>Eukaryota</taxon>
        <taxon>Viridiplantae</taxon>
        <taxon>Streptophyta</taxon>
        <taxon>Embryophyta</taxon>
        <taxon>Tracheophyta</taxon>
        <taxon>Spermatophyta</taxon>
        <taxon>Pinopsida</taxon>
        <taxon>Pinidae</taxon>
        <taxon>Conifers II</taxon>
        <taxon>Cupressales</taxon>
        <taxon>Taxaceae</taxon>
        <taxon>Taxus</taxon>
    </lineage>
</organism>
<sequence>SAMEKYWSIIVWFCIAMATCTTVSANVACLPHERDALLAFMNATLDESLVIVKYPWNWNGFNCCEWRGVECSKSTSHVIELHLAYFSWGYGKRLHPILFHLKSLEYLDLRYNSLVGSTQ</sequence>
<protein>
    <recommendedName>
        <fullName evidence="10">Leucine-rich repeat-containing N-terminal plant-type domain-containing protein</fullName>
    </recommendedName>
</protein>
<dbReference type="SUPFAM" id="SSF52058">
    <property type="entry name" value="L domain-like"/>
    <property type="match status" value="1"/>
</dbReference>
<evidence type="ECO:0000256" key="5">
    <source>
        <dbReference type="ARBA" id="ARBA00022737"/>
    </source>
</evidence>
<dbReference type="Gene3D" id="3.80.10.10">
    <property type="entry name" value="Ribonuclease Inhibitor"/>
    <property type="match status" value="1"/>
</dbReference>
<keyword evidence="5" id="KW-0677">Repeat</keyword>
<evidence type="ECO:0000313" key="11">
    <source>
        <dbReference type="EMBL" id="KAH9319883.1"/>
    </source>
</evidence>
<keyword evidence="6" id="KW-1133">Transmembrane helix</keyword>
<feature type="non-terminal residue" evidence="11">
    <location>
        <position position="119"/>
    </location>
</feature>
<keyword evidence="12" id="KW-1185">Reference proteome</keyword>
<evidence type="ECO:0000256" key="8">
    <source>
        <dbReference type="ARBA" id="ARBA00023180"/>
    </source>
</evidence>
<dbReference type="PANTHER" id="PTHR48063:SF90">
    <property type="entry name" value="OS11G0565920 PROTEIN"/>
    <property type="match status" value="1"/>
</dbReference>
<feature type="signal peptide" evidence="9">
    <location>
        <begin position="1"/>
        <end position="25"/>
    </location>
</feature>
<evidence type="ECO:0000259" key="10">
    <source>
        <dbReference type="Pfam" id="PF08263"/>
    </source>
</evidence>
<keyword evidence="8" id="KW-0325">Glycoprotein</keyword>